<gene>
    <name evidence="18" type="ORF">NEZAVI_LOCUS14505</name>
</gene>
<feature type="binding site" evidence="15">
    <location>
        <position position="415"/>
    </location>
    <ligand>
        <name>Zn(2+)</name>
        <dbReference type="ChEBI" id="CHEBI:29105"/>
        <label>2</label>
    </ligand>
</feature>
<evidence type="ECO:0000256" key="11">
    <source>
        <dbReference type="ARBA" id="ARBA00023136"/>
    </source>
</evidence>
<evidence type="ECO:0000256" key="15">
    <source>
        <dbReference type="PIRSR" id="PIRSR601952-2"/>
    </source>
</evidence>
<evidence type="ECO:0000256" key="5">
    <source>
        <dbReference type="ARBA" id="ARBA00022553"/>
    </source>
</evidence>
<evidence type="ECO:0000256" key="10">
    <source>
        <dbReference type="ARBA" id="ARBA00022842"/>
    </source>
</evidence>
<dbReference type="PRINTS" id="PR00113">
    <property type="entry name" value="ALKPHPHTASE"/>
</dbReference>
<sequence>MNIAKNVIVFVGDGMGPNTITAARIYRAGESSYLFWERFPHVGAVKTYNNNKQVPDSASTATAIFTGVKNNHGMLGVDATVNENDCEASLREEARLKTIGQLAQEAGKSTGIVTTTRITHATPAAMYAHSAHRDWECDNSIPASAAKCKDIGRQLIEDLPGRNYNVIMGGGRQILKTNSTPFPEDPIVMKKSCVRTDGRDLIKEWAEDKAAKELKYAVANNTGTLRDVDIENTDYLLGIFANDHMLYEYKRDNSEAGMPSLAEMTTTALKILKKNDNGFLLMVEGGLIDKAHHNGKARISLVEVLAFNDAINATMTLLQENGIEGETLVIVTSDHAHTLTISGYPSRGNSILGLADVSKVDGVPYTTLGYANAGPSNYHYAVVNGSVVREDPSKVDTKSFDYGAQAAVLQDENKHGGNDVFVYAKGPFAHLFHRMHEQNYIAAVIKYAARLGEFQNLDKEPSSSSFLQPSTASVIISLAIAISVFNMNKFNIS</sequence>
<evidence type="ECO:0000256" key="6">
    <source>
        <dbReference type="ARBA" id="ARBA00022622"/>
    </source>
</evidence>
<dbReference type="InterPro" id="IPR017850">
    <property type="entry name" value="Alkaline_phosphatase_core_sf"/>
</dbReference>
<evidence type="ECO:0000256" key="3">
    <source>
        <dbReference type="ARBA" id="ARBA00012647"/>
    </source>
</evidence>
<evidence type="ECO:0000256" key="2">
    <source>
        <dbReference type="ARBA" id="ARBA00005984"/>
    </source>
</evidence>
<dbReference type="PROSITE" id="PS00123">
    <property type="entry name" value="ALKALINE_PHOSPHATASE"/>
    <property type="match status" value="1"/>
</dbReference>
<dbReference type="GO" id="GO:0005886">
    <property type="term" value="C:plasma membrane"/>
    <property type="evidence" value="ECO:0007669"/>
    <property type="project" value="UniProtKB-SubCell"/>
</dbReference>
<dbReference type="AlphaFoldDB" id="A0A9P0HRA7"/>
<evidence type="ECO:0000256" key="7">
    <source>
        <dbReference type="ARBA" id="ARBA00022723"/>
    </source>
</evidence>
<dbReference type="SMART" id="SM00098">
    <property type="entry name" value="alkPPc"/>
    <property type="match status" value="1"/>
</dbReference>
<dbReference type="EMBL" id="OV725082">
    <property type="protein sequence ID" value="CAH1406610.1"/>
    <property type="molecule type" value="Genomic_DNA"/>
</dbReference>
<evidence type="ECO:0000256" key="9">
    <source>
        <dbReference type="ARBA" id="ARBA00022833"/>
    </source>
</evidence>
<feature type="binding site" evidence="15">
    <location>
        <position position="13"/>
    </location>
    <ligand>
        <name>Zn(2+)</name>
        <dbReference type="ChEBI" id="CHEBI:29105"/>
        <label>2</label>
    </ligand>
</feature>
<feature type="binding site" evidence="15">
    <location>
        <position position="120"/>
    </location>
    <ligand>
        <name>Mg(2+)</name>
        <dbReference type="ChEBI" id="CHEBI:18420"/>
    </ligand>
</feature>
<feature type="binding site" evidence="15">
    <location>
        <position position="284"/>
    </location>
    <ligand>
        <name>Mg(2+)</name>
        <dbReference type="ChEBI" id="CHEBI:18420"/>
    </ligand>
</feature>
<keyword evidence="10 15" id="KW-0460">Magnesium</keyword>
<dbReference type="Pfam" id="PF00245">
    <property type="entry name" value="Alk_phosphatase"/>
    <property type="match status" value="1"/>
</dbReference>
<comment type="subcellular location">
    <subcellularLocation>
        <location evidence="1">Cell membrane</location>
        <topology evidence="1">Lipid-anchor</topology>
        <topology evidence="1">GPI-anchor</topology>
    </subcellularLocation>
</comment>
<dbReference type="SUPFAM" id="SSF53649">
    <property type="entry name" value="Alkaline phosphatase-like"/>
    <property type="match status" value="1"/>
</dbReference>
<evidence type="ECO:0000256" key="17">
    <source>
        <dbReference type="RuleBase" id="RU003947"/>
    </source>
</evidence>
<dbReference type="GO" id="GO:0004035">
    <property type="term" value="F:alkaline phosphatase activity"/>
    <property type="evidence" value="ECO:0007669"/>
    <property type="project" value="UniProtKB-EC"/>
</dbReference>
<evidence type="ECO:0000256" key="12">
    <source>
        <dbReference type="ARBA" id="ARBA00023180"/>
    </source>
</evidence>
<feature type="binding site" evidence="15">
    <location>
        <position position="289"/>
    </location>
    <ligand>
        <name>Zn(2+)</name>
        <dbReference type="ChEBI" id="CHEBI:29105"/>
        <label>2</label>
    </ligand>
</feature>
<dbReference type="OrthoDB" id="5818554at2759"/>
<dbReference type="CDD" id="cd16012">
    <property type="entry name" value="ALP"/>
    <property type="match status" value="1"/>
</dbReference>
<dbReference type="PANTHER" id="PTHR11596">
    <property type="entry name" value="ALKALINE PHOSPHATASE"/>
    <property type="match status" value="1"/>
</dbReference>
<feature type="binding site" evidence="15">
    <location>
        <position position="335"/>
    </location>
    <ligand>
        <name>Zn(2+)</name>
        <dbReference type="ChEBI" id="CHEBI:29105"/>
        <label>2</label>
    </ligand>
</feature>
<organism evidence="18 19">
    <name type="scientific">Nezara viridula</name>
    <name type="common">Southern green stink bug</name>
    <name type="synonym">Cimex viridulus</name>
    <dbReference type="NCBI Taxonomy" id="85310"/>
    <lineage>
        <taxon>Eukaryota</taxon>
        <taxon>Metazoa</taxon>
        <taxon>Ecdysozoa</taxon>
        <taxon>Arthropoda</taxon>
        <taxon>Hexapoda</taxon>
        <taxon>Insecta</taxon>
        <taxon>Pterygota</taxon>
        <taxon>Neoptera</taxon>
        <taxon>Paraneoptera</taxon>
        <taxon>Hemiptera</taxon>
        <taxon>Heteroptera</taxon>
        <taxon>Panheteroptera</taxon>
        <taxon>Pentatomomorpha</taxon>
        <taxon>Pentatomoidea</taxon>
        <taxon>Pentatomidae</taxon>
        <taxon>Pentatominae</taxon>
        <taxon>Nezara</taxon>
    </lineage>
</organism>
<name>A0A9P0HRA7_NEZVI</name>
<comment type="catalytic activity">
    <reaction evidence="17">
        <text>a phosphate monoester + H2O = an alcohol + phosphate</text>
        <dbReference type="Rhea" id="RHEA:15017"/>
        <dbReference type="ChEBI" id="CHEBI:15377"/>
        <dbReference type="ChEBI" id="CHEBI:30879"/>
        <dbReference type="ChEBI" id="CHEBI:43474"/>
        <dbReference type="ChEBI" id="CHEBI:67140"/>
        <dbReference type="EC" id="3.1.3.1"/>
    </reaction>
</comment>
<reference evidence="18" key="1">
    <citation type="submission" date="2022-01" db="EMBL/GenBank/DDBJ databases">
        <authorList>
            <person name="King R."/>
        </authorList>
    </citation>
    <scope>NUCLEOTIDE SEQUENCE</scope>
</reference>
<keyword evidence="7 15" id="KW-0479">Metal-binding</keyword>
<feature type="active site" description="Phosphoserine intermediate" evidence="14">
    <location>
        <position position="57"/>
    </location>
</feature>
<keyword evidence="6" id="KW-0336">GPI-anchor</keyword>
<comment type="similarity">
    <text evidence="2 16">Belongs to the alkaline phosphatase family.</text>
</comment>
<keyword evidence="12" id="KW-0325">Glycoprotein</keyword>
<dbReference type="FunFam" id="3.40.720.10:FF:000008">
    <property type="entry name" value="Alkaline phosphatase"/>
    <property type="match status" value="1"/>
</dbReference>
<keyword evidence="4" id="KW-1003">Cell membrane</keyword>
<evidence type="ECO:0000256" key="13">
    <source>
        <dbReference type="ARBA" id="ARBA00023288"/>
    </source>
</evidence>
<proteinExistence type="inferred from homology"/>
<dbReference type="InterPro" id="IPR018299">
    <property type="entry name" value="Alkaline_phosphatase_AS"/>
</dbReference>
<dbReference type="InterPro" id="IPR001952">
    <property type="entry name" value="Alkaline_phosphatase"/>
</dbReference>
<keyword evidence="13" id="KW-0449">Lipoprotein</keyword>
<keyword evidence="8 17" id="KW-0378">Hydrolase</keyword>
<feature type="binding site" evidence="15">
    <location>
        <position position="13"/>
    </location>
    <ligand>
        <name>Mg(2+)</name>
        <dbReference type="ChEBI" id="CHEBI:18420"/>
    </ligand>
</feature>
<dbReference type="Gene3D" id="3.40.720.10">
    <property type="entry name" value="Alkaline Phosphatase, subunit A"/>
    <property type="match status" value="1"/>
</dbReference>
<feature type="binding site" evidence="15">
    <location>
        <position position="334"/>
    </location>
    <ligand>
        <name>Zn(2+)</name>
        <dbReference type="ChEBI" id="CHEBI:29105"/>
        <label>2</label>
    </ligand>
</feature>
<accession>A0A9P0HRA7</accession>
<keyword evidence="5" id="KW-0597">Phosphoprotein</keyword>
<feature type="binding site" evidence="15">
    <location>
        <position position="122"/>
    </location>
    <ligand>
        <name>Mg(2+)</name>
        <dbReference type="ChEBI" id="CHEBI:18420"/>
    </ligand>
</feature>
<dbReference type="GO" id="GO:0046872">
    <property type="term" value="F:metal ion binding"/>
    <property type="evidence" value="ECO:0007669"/>
    <property type="project" value="UniProtKB-KW"/>
</dbReference>
<keyword evidence="9 15" id="KW-0862">Zinc</keyword>
<evidence type="ECO:0000256" key="16">
    <source>
        <dbReference type="RuleBase" id="RU003946"/>
    </source>
</evidence>
<evidence type="ECO:0000313" key="18">
    <source>
        <dbReference type="EMBL" id="CAH1406610.1"/>
    </source>
</evidence>
<evidence type="ECO:0000256" key="1">
    <source>
        <dbReference type="ARBA" id="ARBA00004609"/>
    </source>
</evidence>
<evidence type="ECO:0000256" key="14">
    <source>
        <dbReference type="PIRSR" id="PIRSR601952-1"/>
    </source>
</evidence>
<dbReference type="PANTHER" id="PTHR11596:SF5">
    <property type="entry name" value="ALKALINE PHOSPHATASE"/>
    <property type="match status" value="1"/>
</dbReference>
<feature type="binding site" evidence="15">
    <location>
        <position position="293"/>
    </location>
    <ligand>
        <name>Zn(2+)</name>
        <dbReference type="ChEBI" id="CHEBI:29105"/>
        <label>2</label>
    </ligand>
</feature>
<dbReference type="GO" id="GO:0098552">
    <property type="term" value="C:side of membrane"/>
    <property type="evidence" value="ECO:0007669"/>
    <property type="project" value="UniProtKB-KW"/>
</dbReference>
<comment type="cofactor">
    <cofactor evidence="15">
        <name>Zn(2+)</name>
        <dbReference type="ChEBI" id="CHEBI:29105"/>
    </cofactor>
    <text evidence="15">Binds 2 Zn(2+) ions.</text>
</comment>
<protein>
    <recommendedName>
        <fullName evidence="3 17">Alkaline phosphatase</fullName>
        <ecNumber evidence="3 17">3.1.3.1</ecNumber>
    </recommendedName>
</protein>
<dbReference type="Proteomes" id="UP001152798">
    <property type="component" value="Chromosome 6"/>
</dbReference>
<comment type="cofactor">
    <cofactor evidence="15">
        <name>Mg(2+)</name>
        <dbReference type="ChEBI" id="CHEBI:18420"/>
    </cofactor>
    <text evidence="15">Binds 1 Mg(2+) ion.</text>
</comment>
<evidence type="ECO:0000313" key="19">
    <source>
        <dbReference type="Proteomes" id="UP001152798"/>
    </source>
</evidence>
<keyword evidence="19" id="KW-1185">Reference proteome</keyword>
<dbReference type="EC" id="3.1.3.1" evidence="3 17"/>
<evidence type="ECO:0000256" key="4">
    <source>
        <dbReference type="ARBA" id="ARBA00022475"/>
    </source>
</evidence>
<evidence type="ECO:0000256" key="8">
    <source>
        <dbReference type="ARBA" id="ARBA00022801"/>
    </source>
</evidence>
<keyword evidence="11" id="KW-0472">Membrane</keyword>